<dbReference type="InterPro" id="IPR002068">
    <property type="entry name" value="A-crystallin/Hsp20_dom"/>
</dbReference>
<dbReference type="Pfam" id="PF00011">
    <property type="entry name" value="HSP20"/>
    <property type="match status" value="1"/>
</dbReference>
<comment type="caution">
    <text evidence="5">The sequence shown here is derived from an EMBL/GenBank/DDBJ whole genome shotgun (WGS) entry which is preliminary data.</text>
</comment>
<dbReference type="SUPFAM" id="SSF49764">
    <property type="entry name" value="HSP20-like chaperones"/>
    <property type="match status" value="1"/>
</dbReference>
<accession>A0A660SHD5</accession>
<dbReference type="AlphaFoldDB" id="A0A660SHD5"/>
<evidence type="ECO:0000256" key="1">
    <source>
        <dbReference type="PROSITE-ProRule" id="PRU00285"/>
    </source>
</evidence>
<name>A0A660SHD5_UNCW3</name>
<sequence>MAGGYLKRWEPFKELVDLRTSFDRLFDRFFENWPEPMEEFWAPAIDVVETDGHIEVKAELPGLKKEDIRVKLEDNVLTISGERKKEKEEKDKRYYRVERCYGRFLRSIELPTEVEPEKVEAKYKDGVLSITIPKPESARPKEIEVKVE</sequence>
<dbReference type="EMBL" id="QNBE01000048">
    <property type="protein sequence ID" value="RKX70178.1"/>
    <property type="molecule type" value="Genomic_DNA"/>
</dbReference>
<comment type="similarity">
    <text evidence="1 2">Belongs to the small heat shock protein (HSP20) family.</text>
</comment>
<proteinExistence type="inferred from homology"/>
<dbReference type="PROSITE" id="PS01031">
    <property type="entry name" value="SHSP"/>
    <property type="match status" value="1"/>
</dbReference>
<evidence type="ECO:0000259" key="3">
    <source>
        <dbReference type="PROSITE" id="PS01031"/>
    </source>
</evidence>
<dbReference type="CDD" id="cd06464">
    <property type="entry name" value="ACD_sHsps-like"/>
    <property type="match status" value="1"/>
</dbReference>
<evidence type="ECO:0000313" key="5">
    <source>
        <dbReference type="EMBL" id="RKX70178.1"/>
    </source>
</evidence>
<dbReference type="Proteomes" id="UP000268469">
    <property type="component" value="Unassembled WGS sequence"/>
</dbReference>
<organism evidence="5 6">
    <name type="scientific">candidate division WOR-3 bacterium</name>
    <dbReference type="NCBI Taxonomy" id="2052148"/>
    <lineage>
        <taxon>Bacteria</taxon>
        <taxon>Bacteria division WOR-3</taxon>
    </lineage>
</organism>
<dbReference type="PANTHER" id="PTHR11527">
    <property type="entry name" value="HEAT-SHOCK PROTEIN 20 FAMILY MEMBER"/>
    <property type="match status" value="1"/>
</dbReference>
<gene>
    <name evidence="5" type="ORF">DRP53_05845</name>
</gene>
<dbReference type="InterPro" id="IPR031107">
    <property type="entry name" value="Small_HSP"/>
</dbReference>
<protein>
    <submittedName>
        <fullName evidence="5">Hsp20/alpha crystallin family protein</fullName>
    </submittedName>
</protein>
<evidence type="ECO:0000256" key="2">
    <source>
        <dbReference type="RuleBase" id="RU003616"/>
    </source>
</evidence>
<feature type="domain" description="SHSP" evidence="3">
    <location>
        <begin position="36"/>
        <end position="148"/>
    </location>
</feature>
<dbReference type="PROSITE" id="PS51203">
    <property type="entry name" value="CS"/>
    <property type="match status" value="1"/>
</dbReference>
<reference evidence="5 6" key="1">
    <citation type="submission" date="2018-06" db="EMBL/GenBank/DDBJ databases">
        <title>Extensive metabolic versatility and redundancy in microbially diverse, dynamic hydrothermal sediments.</title>
        <authorList>
            <person name="Dombrowski N."/>
            <person name="Teske A."/>
            <person name="Baker B.J."/>
        </authorList>
    </citation>
    <scope>NUCLEOTIDE SEQUENCE [LARGE SCALE GENOMIC DNA]</scope>
    <source>
        <strain evidence="5">B36_G15</strain>
    </source>
</reference>
<dbReference type="Gene3D" id="2.60.40.790">
    <property type="match status" value="1"/>
</dbReference>
<evidence type="ECO:0000313" key="6">
    <source>
        <dbReference type="Proteomes" id="UP000268469"/>
    </source>
</evidence>
<dbReference type="InterPro" id="IPR008978">
    <property type="entry name" value="HSP20-like_chaperone"/>
</dbReference>
<evidence type="ECO:0000259" key="4">
    <source>
        <dbReference type="PROSITE" id="PS51203"/>
    </source>
</evidence>
<dbReference type="InterPro" id="IPR007052">
    <property type="entry name" value="CS_dom"/>
</dbReference>
<feature type="domain" description="CS" evidence="4">
    <location>
        <begin position="40"/>
        <end position="148"/>
    </location>
</feature>